<evidence type="ECO:0000313" key="1">
    <source>
        <dbReference type="EMBL" id="PHL20813.1"/>
    </source>
</evidence>
<organism evidence="1 4">
    <name type="scientific">Enterococcus faecium</name>
    <name type="common">Streptococcus faecium</name>
    <dbReference type="NCBI Taxonomy" id="1352"/>
    <lineage>
        <taxon>Bacteria</taxon>
        <taxon>Bacillati</taxon>
        <taxon>Bacillota</taxon>
        <taxon>Bacilli</taxon>
        <taxon>Lactobacillales</taxon>
        <taxon>Enterococcaceae</taxon>
        <taxon>Enterococcus</taxon>
    </lineage>
</organism>
<evidence type="ECO:0000313" key="2">
    <source>
        <dbReference type="EMBL" id="SAM54343.1"/>
    </source>
</evidence>
<evidence type="ECO:0000313" key="3">
    <source>
        <dbReference type="Proteomes" id="UP000183509"/>
    </source>
</evidence>
<dbReference type="GeneID" id="66497199"/>
<dbReference type="EMBL" id="FKLM01000132">
    <property type="protein sequence ID" value="SAM54343.1"/>
    <property type="molecule type" value="Genomic_DNA"/>
</dbReference>
<sequence length="123" mass="13899">MKTAVSQVYSILNSNEKTKNIDFYTNSVPESAQTVPSLPVGRITEISGNYEDFASNNPLTIQFNVQVDVWVSTMKEVDAFYFALDEVMRGNGWQCAYTEQTDDEDLEGAKRIIKRYVANISLN</sequence>
<protein>
    <submittedName>
        <fullName evidence="1">Uncharacterized protein</fullName>
    </submittedName>
</protein>
<comment type="caution">
    <text evidence="1">The sequence shown here is derived from an EMBL/GenBank/DDBJ whole genome shotgun (WGS) entry which is preliminary data.</text>
</comment>
<gene>
    <name evidence="1" type="ORF">CQR37_11860</name>
    <name evidence="2" type="ORF">DTPHA_603048</name>
</gene>
<name>A0A133CLI8_ENTFC</name>
<reference evidence="2 3" key="1">
    <citation type="submission" date="2016-04" db="EMBL/GenBank/DDBJ databases">
        <authorList>
            <person name="Millard A."/>
        </authorList>
    </citation>
    <scope>NUCLEOTIDE SEQUENCE [LARGE SCALE GENOMIC DNA]</scope>
    <source>
        <strain evidence="2">Isolate 22</strain>
    </source>
</reference>
<dbReference type="EMBL" id="PCGC01000034">
    <property type="protein sequence ID" value="PHL20813.1"/>
    <property type="molecule type" value="Genomic_DNA"/>
</dbReference>
<dbReference type="AlphaFoldDB" id="A0A133CLI8"/>
<dbReference type="RefSeq" id="WP_002329393.1">
    <property type="nucleotide sequence ID" value="NZ_AP026655.1"/>
</dbReference>
<dbReference type="Proteomes" id="UP000183509">
    <property type="component" value="Unassembled WGS sequence"/>
</dbReference>
<accession>A0A133CLI8</accession>
<dbReference type="Proteomes" id="UP000224303">
    <property type="component" value="Unassembled WGS sequence"/>
</dbReference>
<reference evidence="1 4" key="2">
    <citation type="submission" date="2017-10" db="EMBL/GenBank/DDBJ databases">
        <title>Draft genomes of the Enterococcus faecium isolated from human feces before and after Helicobacter pylori eradication therapy.</title>
        <authorList>
            <person name="Prianichniikov N.A."/>
            <person name="Glushchenko O.E."/>
            <person name="Malakhova M.V."/>
        </authorList>
    </citation>
    <scope>NUCLEOTIDE SEQUENCE [LARGE SCALE GENOMIC DNA]</scope>
    <source>
        <strain evidence="1 4">Hp_5-7</strain>
    </source>
</reference>
<proteinExistence type="predicted"/>
<evidence type="ECO:0000313" key="4">
    <source>
        <dbReference type="Proteomes" id="UP000224303"/>
    </source>
</evidence>